<organism evidence="1 2">
    <name type="scientific">Litoribacillus peritrichatus</name>
    <dbReference type="NCBI Taxonomy" id="718191"/>
    <lineage>
        <taxon>Bacteria</taxon>
        <taxon>Pseudomonadati</taxon>
        <taxon>Pseudomonadota</taxon>
        <taxon>Gammaproteobacteria</taxon>
        <taxon>Oceanospirillales</taxon>
        <taxon>Oceanospirillaceae</taxon>
        <taxon>Litoribacillus</taxon>
    </lineage>
</organism>
<evidence type="ECO:0000313" key="1">
    <source>
        <dbReference type="EMBL" id="GAA3943624.1"/>
    </source>
</evidence>
<dbReference type="EMBL" id="BAABBN010000017">
    <property type="protein sequence ID" value="GAA3943624.1"/>
    <property type="molecule type" value="Genomic_DNA"/>
</dbReference>
<evidence type="ECO:0008006" key="3">
    <source>
        <dbReference type="Google" id="ProtNLM"/>
    </source>
</evidence>
<comment type="caution">
    <text evidence="1">The sequence shown here is derived from an EMBL/GenBank/DDBJ whole genome shotgun (WGS) entry which is preliminary data.</text>
</comment>
<name>A0ABP7NEU2_9GAMM</name>
<keyword evidence="2" id="KW-1185">Reference proteome</keyword>
<dbReference type="NCBIfam" id="NF041112">
    <property type="entry name" value="chap_CsgH_alph"/>
    <property type="match status" value="1"/>
</dbReference>
<dbReference type="RefSeq" id="WP_344800853.1">
    <property type="nucleotide sequence ID" value="NZ_BAABBN010000017.1"/>
</dbReference>
<sequence>MKTVPLIMLLFTTLICKEGLAMDIHFNPVTDQDRFTVSPTAFCHCEGLYHYQLISKKISDSGSSEARQTGHFRAVSHQETRLATASFNLTEGIHFQITLSITDDQGHIITVKSLTHPK</sequence>
<dbReference type="Proteomes" id="UP001501565">
    <property type="component" value="Unassembled WGS sequence"/>
</dbReference>
<dbReference type="InterPro" id="IPR047726">
    <property type="entry name" value="CsgH_dom"/>
</dbReference>
<evidence type="ECO:0000313" key="2">
    <source>
        <dbReference type="Proteomes" id="UP001501565"/>
    </source>
</evidence>
<gene>
    <name evidence="1" type="ORF">GCM10022277_44280</name>
</gene>
<dbReference type="Gene3D" id="2.60.40.2420">
    <property type="match status" value="1"/>
</dbReference>
<dbReference type="InterPro" id="IPR053722">
    <property type="entry name" value="Curli_assembly_CsgC/AgfC"/>
</dbReference>
<protein>
    <recommendedName>
        <fullName evidence="3">Curli assembly protein CsgC</fullName>
    </recommendedName>
</protein>
<proteinExistence type="predicted"/>
<accession>A0ABP7NEU2</accession>
<reference evidence="2" key="1">
    <citation type="journal article" date="2019" name="Int. J. Syst. Evol. Microbiol.">
        <title>The Global Catalogue of Microorganisms (GCM) 10K type strain sequencing project: providing services to taxonomists for standard genome sequencing and annotation.</title>
        <authorList>
            <consortium name="The Broad Institute Genomics Platform"/>
            <consortium name="The Broad Institute Genome Sequencing Center for Infectious Disease"/>
            <person name="Wu L."/>
            <person name="Ma J."/>
        </authorList>
    </citation>
    <scope>NUCLEOTIDE SEQUENCE [LARGE SCALE GENOMIC DNA]</scope>
    <source>
        <strain evidence="2">JCM 17551</strain>
    </source>
</reference>